<dbReference type="GeneID" id="55003788"/>
<evidence type="ECO:0000313" key="2">
    <source>
        <dbReference type="Proteomes" id="UP000280497"/>
    </source>
</evidence>
<protein>
    <submittedName>
        <fullName evidence="1">Head-to-tail stopper</fullName>
    </submittedName>
</protein>
<dbReference type="RefSeq" id="YP_009812718.1">
    <property type="nucleotide sequence ID" value="NC_048069.1"/>
</dbReference>
<proteinExistence type="predicted"/>
<gene>
    <name evidence="1" type="primary">9</name>
    <name evidence="1" type="ORF">SAMW_9</name>
</gene>
<organism evidence="1 2">
    <name type="scientific">Corynebacterium phage SamW</name>
    <dbReference type="NCBI Taxonomy" id="2301601"/>
    <lineage>
        <taxon>Viruses</taxon>
        <taxon>Duplodnaviria</taxon>
        <taxon>Heunggongvirae</taxon>
        <taxon>Uroviricota</taxon>
        <taxon>Caudoviricetes</taxon>
        <taxon>Samwavirus</taxon>
        <taxon>Samwavirus samW</taxon>
    </lineage>
</organism>
<dbReference type="EMBL" id="MH727560">
    <property type="protein sequence ID" value="AYB70491.1"/>
    <property type="molecule type" value="Genomic_DNA"/>
</dbReference>
<reference evidence="1 2" key="1">
    <citation type="submission" date="2018-08" db="EMBL/GenBank/DDBJ databases">
        <authorList>
            <person name="Pathak A."/>
            <person name="Staton O.A."/>
            <person name="Aldaher A.R."/>
            <person name="Baird K.M."/>
            <person name="Borah A."/>
            <person name="Haggard G.E."/>
            <person name="Meesala S."/>
            <person name="Nealy S.L."/>
            <person name="Ramdas R."/>
            <person name="Rocha M."/>
            <person name="Sristi D."/>
            <person name="Thukral S."/>
            <person name="Walls C.E."/>
            <person name="Waqas M."/>
            <person name="Williams M.R."/>
            <person name="Winters A.K."/>
            <person name="Sahawneh K.J."/>
            <person name="Monti D.L."/>
            <person name="Garlena R.A."/>
            <person name="Russell D.A."/>
            <person name="Pope W.H."/>
            <person name="Jacobs-Sera D."/>
            <person name="Hatfull G.F."/>
        </authorList>
    </citation>
    <scope>NUCLEOTIDE SEQUENCE [LARGE SCALE GENOMIC DNA]</scope>
</reference>
<sequence>MYDRRISIVTPGTTTDGYSGVTVPDWATATVTEVPFGVEVQPRMTTEDTDDGRRVFIQVGWRVISPPGHVIPLGDLDRIRVEGMADDLDVVGNPGTWEHTTMRHSEIDVEVARG</sequence>
<dbReference type="Proteomes" id="UP000280497">
    <property type="component" value="Segment"/>
</dbReference>
<accession>A0A385UFV6</accession>
<keyword evidence="2" id="KW-1185">Reference proteome</keyword>
<name>A0A385UFV6_9CAUD</name>
<evidence type="ECO:0000313" key="1">
    <source>
        <dbReference type="EMBL" id="AYB70491.1"/>
    </source>
</evidence>
<dbReference type="KEGG" id="vg:55003788"/>